<dbReference type="Gene3D" id="3.40.630.30">
    <property type="match status" value="1"/>
</dbReference>
<proteinExistence type="predicted"/>
<evidence type="ECO:0000313" key="2">
    <source>
        <dbReference type="EMBL" id="MBV4492379.1"/>
    </source>
</evidence>
<evidence type="ECO:0000313" key="3">
    <source>
        <dbReference type="Proteomes" id="UP000609530"/>
    </source>
</evidence>
<sequence length="185" mass="21504">MDGLPALFTERLLLTPLRLEDAQAIQALFPQWEIVRYLDRRVPWPYPPDGALSYVRDIALPAMAAGREWHWMIRLRDEDQRTIGSISLYDQAGNNRGFWLAPQWWGKGYMREACRAINAYWFETLSRPVMRVPKAVANKASRKVSEHEGMRLVEVRDGDFVSGPMRVEIWEMTRSDWLGSVKPGR</sequence>
<dbReference type="InterPro" id="IPR000182">
    <property type="entry name" value="GNAT_dom"/>
</dbReference>
<dbReference type="PANTHER" id="PTHR43792">
    <property type="entry name" value="GNAT FAMILY, PUTATIVE (AFU_ORTHOLOGUE AFUA_3G00765)-RELATED-RELATED"/>
    <property type="match status" value="1"/>
</dbReference>
<name>A0ABS6QDU7_9PSED</name>
<accession>A0ABS6QDU7</accession>
<dbReference type="SUPFAM" id="SSF55729">
    <property type="entry name" value="Acyl-CoA N-acyltransferases (Nat)"/>
    <property type="match status" value="1"/>
</dbReference>
<dbReference type="InterPro" id="IPR016181">
    <property type="entry name" value="Acyl_CoA_acyltransferase"/>
</dbReference>
<reference evidence="2 3" key="1">
    <citation type="journal article" date="2020" name="Microorganisms">
        <title>Reliable Identification of Environmental Pseudomonas Isolates Using the rpoD Gene.</title>
        <authorList>
            <consortium name="The Broad Institute Genome Sequencing Platform"/>
            <person name="Girard L."/>
            <person name="Lood C."/>
            <person name="Rokni-Zadeh H."/>
            <person name="van Noort V."/>
            <person name="Lavigne R."/>
            <person name="De Mot R."/>
        </authorList>
    </citation>
    <scope>NUCLEOTIDE SEQUENCE [LARGE SCALE GENOMIC DNA]</scope>
    <source>
        <strain evidence="2 3">RD9SR1</strain>
    </source>
</reference>
<dbReference type="Pfam" id="PF13302">
    <property type="entry name" value="Acetyltransf_3"/>
    <property type="match status" value="1"/>
</dbReference>
<organism evidence="2 3">
    <name type="scientific">Pseudomonas oryzicola</name>
    <dbReference type="NCBI Taxonomy" id="485876"/>
    <lineage>
        <taxon>Bacteria</taxon>
        <taxon>Pseudomonadati</taxon>
        <taxon>Pseudomonadota</taxon>
        <taxon>Gammaproteobacteria</taxon>
        <taxon>Pseudomonadales</taxon>
        <taxon>Pseudomonadaceae</taxon>
        <taxon>Pseudomonas</taxon>
    </lineage>
</organism>
<dbReference type="InterPro" id="IPR051531">
    <property type="entry name" value="N-acetyltransferase"/>
</dbReference>
<dbReference type="RefSeq" id="WP_186679421.1">
    <property type="nucleotide sequence ID" value="NZ_JABWRZ020000001.1"/>
</dbReference>
<evidence type="ECO:0000259" key="1">
    <source>
        <dbReference type="Pfam" id="PF13302"/>
    </source>
</evidence>
<protein>
    <submittedName>
        <fullName evidence="2">GNAT family N-acetyltransferase</fullName>
    </submittedName>
</protein>
<dbReference type="Proteomes" id="UP000609530">
    <property type="component" value="Unassembled WGS sequence"/>
</dbReference>
<feature type="domain" description="N-acetyltransferase" evidence="1">
    <location>
        <begin position="11"/>
        <end position="151"/>
    </location>
</feature>
<dbReference type="EMBL" id="JABWRZ020000001">
    <property type="protein sequence ID" value="MBV4492379.1"/>
    <property type="molecule type" value="Genomic_DNA"/>
</dbReference>
<keyword evidence="3" id="KW-1185">Reference proteome</keyword>
<gene>
    <name evidence="2" type="ORF">HU760_017450</name>
</gene>
<comment type="caution">
    <text evidence="2">The sequence shown here is derived from an EMBL/GenBank/DDBJ whole genome shotgun (WGS) entry which is preliminary data.</text>
</comment>